<keyword evidence="2" id="KW-0479">Metal-binding</keyword>
<organism evidence="3 4">
    <name type="scientific">Nonomuraea africana</name>
    <dbReference type="NCBI Taxonomy" id="46171"/>
    <lineage>
        <taxon>Bacteria</taxon>
        <taxon>Bacillati</taxon>
        <taxon>Actinomycetota</taxon>
        <taxon>Actinomycetes</taxon>
        <taxon>Streptosporangiales</taxon>
        <taxon>Streptosporangiaceae</taxon>
        <taxon>Nonomuraea</taxon>
    </lineage>
</organism>
<dbReference type="CDD" id="cd11029">
    <property type="entry name" value="CYP107-like"/>
    <property type="match status" value="1"/>
</dbReference>
<keyword evidence="2" id="KW-0503">Monooxygenase</keyword>
<keyword evidence="4" id="KW-1185">Reference proteome</keyword>
<proteinExistence type="inferred from homology"/>
<comment type="similarity">
    <text evidence="1 2">Belongs to the cytochrome P450 family.</text>
</comment>
<evidence type="ECO:0000313" key="4">
    <source>
        <dbReference type="Proteomes" id="UP000661607"/>
    </source>
</evidence>
<dbReference type="EMBL" id="JADBEF010000001">
    <property type="protein sequence ID" value="MBE1558788.1"/>
    <property type="molecule type" value="Genomic_DNA"/>
</dbReference>
<dbReference type="RefSeq" id="WP_192774160.1">
    <property type="nucleotide sequence ID" value="NZ_BAAASY010000037.1"/>
</dbReference>
<dbReference type="InterPro" id="IPR017972">
    <property type="entry name" value="Cyt_P450_CS"/>
</dbReference>
<evidence type="ECO:0000256" key="2">
    <source>
        <dbReference type="RuleBase" id="RU000461"/>
    </source>
</evidence>
<dbReference type="InterPro" id="IPR001128">
    <property type="entry name" value="Cyt_P450"/>
</dbReference>
<keyword evidence="2" id="KW-0560">Oxidoreductase</keyword>
<reference evidence="3 4" key="1">
    <citation type="submission" date="2020-10" db="EMBL/GenBank/DDBJ databases">
        <title>Sequencing the genomes of 1000 actinobacteria strains.</title>
        <authorList>
            <person name="Klenk H.-P."/>
        </authorList>
    </citation>
    <scope>NUCLEOTIDE SEQUENCE [LARGE SCALE GENOMIC DNA]</scope>
    <source>
        <strain evidence="3 4">DSM 43748</strain>
    </source>
</reference>
<dbReference type="Pfam" id="PF00067">
    <property type="entry name" value="p450"/>
    <property type="match status" value="1"/>
</dbReference>
<evidence type="ECO:0000256" key="1">
    <source>
        <dbReference type="ARBA" id="ARBA00010617"/>
    </source>
</evidence>
<keyword evidence="2" id="KW-0349">Heme</keyword>
<dbReference type="PANTHER" id="PTHR46696:SF1">
    <property type="entry name" value="CYTOCHROME P450 YJIB-RELATED"/>
    <property type="match status" value="1"/>
</dbReference>
<dbReference type="Gene3D" id="1.10.630.10">
    <property type="entry name" value="Cytochrome P450"/>
    <property type="match status" value="1"/>
</dbReference>
<evidence type="ECO:0000313" key="3">
    <source>
        <dbReference type="EMBL" id="MBE1558788.1"/>
    </source>
</evidence>
<comment type="caution">
    <text evidence="3">The sequence shown here is derived from an EMBL/GenBank/DDBJ whole genome shotgun (WGS) entry which is preliminary data.</text>
</comment>
<dbReference type="PANTHER" id="PTHR46696">
    <property type="entry name" value="P450, PUTATIVE (EUROFUNG)-RELATED"/>
    <property type="match status" value="1"/>
</dbReference>
<accession>A0ABR9K9T7</accession>
<dbReference type="SUPFAM" id="SSF48264">
    <property type="entry name" value="Cytochrome P450"/>
    <property type="match status" value="1"/>
</dbReference>
<name>A0ABR9K9T7_9ACTN</name>
<dbReference type="InterPro" id="IPR036396">
    <property type="entry name" value="Cyt_P450_sf"/>
</dbReference>
<dbReference type="InterPro" id="IPR002397">
    <property type="entry name" value="Cyt_P450_B"/>
</dbReference>
<dbReference type="PRINTS" id="PR00359">
    <property type="entry name" value="BP450"/>
</dbReference>
<protein>
    <submittedName>
        <fullName evidence="3">Cytochrome P450</fullName>
    </submittedName>
</protein>
<dbReference type="Proteomes" id="UP000661607">
    <property type="component" value="Unassembled WGS sequence"/>
</dbReference>
<gene>
    <name evidence="3" type="ORF">H4W81_001567</name>
</gene>
<keyword evidence="2" id="KW-0408">Iron</keyword>
<sequence>MNEPEIIGLLTAADRDAFLSGLGAKGPVTLGRYVDGTAIWLVTGYQESVTALTDPRFSSDLARQSKVDVAAAAGLPADVAPYLMSTLGAYDPPDHTRLRRLVSRAFTPRRVELLRPRIQEIVDTLLDGLGGGGDLIEGFAYPLPIQVICELLGVPDDDRDTWRAWAADLSAPDLTRVASGARGLVGYMAGLIADKRTSAGDDLLSALVRVQEDDGDRLGEKELIAMAISILVAGHETTVGLVSQSVWLLLTHPGLMRELRADPGLIPSAVEEFLRYTGPAEIAVMRYTREPVELGGVTLPEGEAVQVVYAAANRDPRRFDGPDLIELGRADNAHLGFGHGIHYCLGAALARAEAQIALRSLLDRFPGLALAVPAAEITWQPGMKRALSALPVRT</sequence>
<dbReference type="PROSITE" id="PS00086">
    <property type="entry name" value="CYTOCHROME_P450"/>
    <property type="match status" value="1"/>
</dbReference>